<dbReference type="Pfam" id="PF14765">
    <property type="entry name" value="PS-DH"/>
    <property type="match status" value="1"/>
</dbReference>
<keyword evidence="6" id="KW-0511">Multifunctional enzyme</keyword>
<dbReference type="Pfam" id="PF00698">
    <property type="entry name" value="Acyl_transf_1"/>
    <property type="match status" value="1"/>
</dbReference>
<dbReference type="Gene3D" id="3.40.366.10">
    <property type="entry name" value="Malonyl-Coenzyme A Acyl Carrier Protein, domain 2"/>
    <property type="match status" value="1"/>
</dbReference>
<dbReference type="SUPFAM" id="SSF50129">
    <property type="entry name" value="GroES-like"/>
    <property type="match status" value="1"/>
</dbReference>
<dbReference type="Pfam" id="PF02801">
    <property type="entry name" value="Ketoacyl-synt_C"/>
    <property type="match status" value="1"/>
</dbReference>
<dbReference type="GO" id="GO:0006633">
    <property type="term" value="P:fatty acid biosynthetic process"/>
    <property type="evidence" value="ECO:0007669"/>
    <property type="project" value="TreeGrafter"/>
</dbReference>
<dbReference type="SUPFAM" id="SSF52151">
    <property type="entry name" value="FabD/lysophospholipase-like"/>
    <property type="match status" value="1"/>
</dbReference>
<dbReference type="SUPFAM" id="SSF53335">
    <property type="entry name" value="S-adenosyl-L-methionine-dependent methyltransferases"/>
    <property type="match status" value="1"/>
</dbReference>
<dbReference type="InterPro" id="IPR020841">
    <property type="entry name" value="PKS_Beta-ketoAc_synthase_dom"/>
</dbReference>
<feature type="region of interest" description="C-terminal hotdog fold" evidence="8">
    <location>
        <begin position="1103"/>
        <end position="1262"/>
    </location>
</feature>
<dbReference type="InterPro" id="IPR001227">
    <property type="entry name" value="Ac_transferase_dom_sf"/>
</dbReference>
<keyword evidence="5" id="KW-0560">Oxidoreductase</keyword>
<comment type="pathway">
    <text evidence="1">Secondary metabolite biosynthesis.</text>
</comment>
<dbReference type="InterPro" id="IPR042104">
    <property type="entry name" value="PKS_dehydratase_sf"/>
</dbReference>
<evidence type="ECO:0000256" key="7">
    <source>
        <dbReference type="ARBA" id="ARBA00023315"/>
    </source>
</evidence>
<dbReference type="Pfam" id="PF08240">
    <property type="entry name" value="ADH_N"/>
    <property type="match status" value="1"/>
</dbReference>
<name>A0A2N6N8F3_BEABA</name>
<dbReference type="SMART" id="SM00826">
    <property type="entry name" value="PKS_DH"/>
    <property type="match status" value="1"/>
</dbReference>
<dbReference type="Gene3D" id="3.40.47.10">
    <property type="match status" value="1"/>
</dbReference>
<evidence type="ECO:0000256" key="1">
    <source>
        <dbReference type="ARBA" id="ARBA00005179"/>
    </source>
</evidence>
<dbReference type="Gene3D" id="3.10.129.110">
    <property type="entry name" value="Polyketide synthase dehydratase"/>
    <property type="match status" value="1"/>
</dbReference>
<proteinExistence type="predicted"/>
<reference evidence="11 12" key="1">
    <citation type="journal article" date="2016" name="Appl. Microbiol. Biotechnol.">
        <title>Characterization of T-DNA insertion mutants with decreased virulence in the entomopathogenic fungus Beauveria bassiana JEF-007.</title>
        <authorList>
            <person name="Kim S."/>
            <person name="Lee S.J."/>
            <person name="Nai Y.S."/>
            <person name="Yu J.S."/>
            <person name="Lee M.R."/>
            <person name="Yang Y.T."/>
            <person name="Kim J.S."/>
        </authorList>
    </citation>
    <scope>NUCLEOTIDE SEQUENCE [LARGE SCALE GENOMIC DNA]</scope>
    <source>
        <strain evidence="11 12">JEF-007</strain>
    </source>
</reference>
<dbReference type="InterPro" id="IPR014030">
    <property type="entry name" value="Ketoacyl_synth_N"/>
</dbReference>
<dbReference type="Gene3D" id="3.40.50.720">
    <property type="entry name" value="NAD(P)-binding Rossmann-like Domain"/>
    <property type="match status" value="1"/>
</dbReference>
<dbReference type="SUPFAM" id="SSF55048">
    <property type="entry name" value="Probable ACP-binding domain of malonyl-CoA ACP transacylase"/>
    <property type="match status" value="1"/>
</dbReference>
<evidence type="ECO:0000259" key="10">
    <source>
        <dbReference type="PROSITE" id="PS52019"/>
    </source>
</evidence>
<dbReference type="GO" id="GO:0044550">
    <property type="term" value="P:secondary metabolite biosynthetic process"/>
    <property type="evidence" value="ECO:0007669"/>
    <property type="project" value="TreeGrafter"/>
</dbReference>
<dbReference type="GO" id="GO:0016491">
    <property type="term" value="F:oxidoreductase activity"/>
    <property type="evidence" value="ECO:0007669"/>
    <property type="project" value="UniProtKB-KW"/>
</dbReference>
<evidence type="ECO:0000256" key="2">
    <source>
        <dbReference type="ARBA" id="ARBA00022450"/>
    </source>
</evidence>
<dbReference type="Gene3D" id="3.40.50.150">
    <property type="entry name" value="Vaccinia Virus protein VP39"/>
    <property type="match status" value="1"/>
</dbReference>
<dbReference type="InterPro" id="IPR013149">
    <property type="entry name" value="ADH-like_C"/>
</dbReference>
<dbReference type="InterPro" id="IPR050091">
    <property type="entry name" value="PKS_NRPS_Biosynth_Enz"/>
</dbReference>
<organism evidence="11 12">
    <name type="scientific">Beauveria bassiana</name>
    <name type="common">White muscardine disease fungus</name>
    <name type="synonym">Tritirachium shiotae</name>
    <dbReference type="NCBI Taxonomy" id="176275"/>
    <lineage>
        <taxon>Eukaryota</taxon>
        <taxon>Fungi</taxon>
        <taxon>Dikarya</taxon>
        <taxon>Ascomycota</taxon>
        <taxon>Pezizomycotina</taxon>
        <taxon>Sordariomycetes</taxon>
        <taxon>Hypocreomycetidae</taxon>
        <taxon>Hypocreales</taxon>
        <taxon>Cordycipitaceae</taxon>
        <taxon>Beauveria</taxon>
    </lineage>
</organism>
<dbReference type="InterPro" id="IPR016035">
    <property type="entry name" value="Acyl_Trfase/lysoPLipase"/>
</dbReference>
<dbReference type="InterPro" id="IPR014031">
    <property type="entry name" value="Ketoacyl_synth_C"/>
</dbReference>
<dbReference type="CDD" id="cd00833">
    <property type="entry name" value="PKS"/>
    <property type="match status" value="1"/>
</dbReference>
<dbReference type="Pfam" id="PF00109">
    <property type="entry name" value="ketoacyl-synt"/>
    <property type="match status" value="1"/>
</dbReference>
<evidence type="ECO:0000313" key="12">
    <source>
        <dbReference type="Proteomes" id="UP000235728"/>
    </source>
</evidence>
<dbReference type="InterPro" id="IPR020807">
    <property type="entry name" value="PKS_DH"/>
</dbReference>
<feature type="region of interest" description="N-terminal hotdog fold" evidence="8">
    <location>
        <begin position="954"/>
        <end position="1091"/>
    </location>
</feature>
<dbReference type="FunFam" id="3.40.50.720:FF:000209">
    <property type="entry name" value="Polyketide synthase Pks12"/>
    <property type="match status" value="1"/>
</dbReference>
<dbReference type="InterPro" id="IPR049551">
    <property type="entry name" value="PKS_DH_C"/>
</dbReference>
<dbReference type="SMART" id="SM00829">
    <property type="entry name" value="PKS_ER"/>
    <property type="match status" value="1"/>
</dbReference>
<protein>
    <submittedName>
        <fullName evidence="11">Compactin diketide synthase mokB</fullName>
    </submittedName>
</protein>
<evidence type="ECO:0000256" key="5">
    <source>
        <dbReference type="ARBA" id="ARBA00023002"/>
    </source>
</evidence>
<dbReference type="OMA" id="ETGYLEC"/>
<dbReference type="InterPro" id="IPR013154">
    <property type="entry name" value="ADH-like_N"/>
</dbReference>
<dbReference type="InterPro" id="IPR056501">
    <property type="entry name" value="NAD-bd_HRPKS_sdrA"/>
</dbReference>
<dbReference type="CDD" id="cd05195">
    <property type="entry name" value="enoyl_red"/>
    <property type="match status" value="1"/>
</dbReference>
<dbReference type="SMART" id="SM00827">
    <property type="entry name" value="PKS_AT"/>
    <property type="match status" value="1"/>
</dbReference>
<dbReference type="SMART" id="SM00825">
    <property type="entry name" value="PKS_KS"/>
    <property type="match status" value="1"/>
</dbReference>
<dbReference type="InterPro" id="IPR020843">
    <property type="entry name" value="ER"/>
</dbReference>
<dbReference type="InterPro" id="IPR011032">
    <property type="entry name" value="GroES-like_sf"/>
</dbReference>
<dbReference type="InterPro" id="IPR029063">
    <property type="entry name" value="SAM-dependent_MTases_sf"/>
</dbReference>
<evidence type="ECO:0000256" key="4">
    <source>
        <dbReference type="ARBA" id="ARBA00022679"/>
    </source>
</evidence>
<dbReference type="Proteomes" id="UP000235728">
    <property type="component" value="Unassembled WGS sequence"/>
</dbReference>
<evidence type="ECO:0000256" key="8">
    <source>
        <dbReference type="PROSITE-ProRule" id="PRU01363"/>
    </source>
</evidence>
<evidence type="ECO:0000259" key="9">
    <source>
        <dbReference type="PROSITE" id="PS52004"/>
    </source>
</evidence>
<keyword evidence="3" id="KW-0597">Phosphoprotein</keyword>
<accession>A0A2N6N8F3</accession>
<dbReference type="PANTHER" id="PTHR43775:SF18">
    <property type="entry name" value="ENZYME, PUTATIVE (JCVI)-RELATED"/>
    <property type="match status" value="1"/>
</dbReference>
<keyword evidence="4" id="KW-0808">Transferase</keyword>
<feature type="active site" description="Proton donor; for dehydratase activity" evidence="8">
    <location>
        <position position="1168"/>
    </location>
</feature>
<keyword evidence="2" id="KW-0596">Phosphopantetheine</keyword>
<feature type="active site" description="Proton acceptor; for dehydratase activity" evidence="8">
    <location>
        <position position="986"/>
    </location>
</feature>
<dbReference type="SUPFAM" id="SSF53901">
    <property type="entry name" value="Thiolase-like"/>
    <property type="match status" value="1"/>
</dbReference>
<dbReference type="InterPro" id="IPR032821">
    <property type="entry name" value="PKS_assoc"/>
</dbReference>
<dbReference type="EMBL" id="MRVG01000020">
    <property type="protein sequence ID" value="PMB63557.1"/>
    <property type="molecule type" value="Genomic_DNA"/>
</dbReference>
<dbReference type="PROSITE" id="PS52019">
    <property type="entry name" value="PKS_MFAS_DH"/>
    <property type="match status" value="1"/>
</dbReference>
<dbReference type="InterPro" id="IPR036291">
    <property type="entry name" value="NAD(P)-bd_dom_sf"/>
</dbReference>
<sequence length="1943" mass="210988">MTINDSGGSEAYLGQHAFTNKQQVKKPYRQEPVAVIGFANRLPGQSDNPTKLWDLLMRGGVAGNEPPESRWSLKGHFDGSRKPHTVRTPGAMFVENVDAADFDAGFFNISTADAISIDPQQRQLLEVVYEGIENAGLSLEKLHGAEYGCFVGSYAVDYQDIQMRDPEDRADGMTIGVGRAILSNRISHFLNIKGASMTIDTACSGSLVAVDVACRYLQTGQIEGAIIAASNLYLCPEQNQDMGAMRAASSFSGKCHTFDAKADGYCKAEGINTVILKRLSDAIRDGDPIRAVIRGSATNSDGWTPGIASPNAKAQTEAMRAAFSAAGITNLNEVGYLEAHGTGTLAGDPIEVAAASSVFAPSRSAQNPLIVGSIKSNIGHSENAAGISGLIKAIMAVETGIIPGNPTFIDPNPKIDFVGLKVKATRTAIPWPSNQASRIASVNSFGYGGSNAHVVIQDGSSFVGKSNESYASSFTTSTSFLDDDDEQVAPSPQLLVFSANDEESLKKYVKVLQAHLINPSVNIKPEDLAHTLLRRSRLFNRGFLVSKSTTLDYGSMVLGKKNVDAPKIGFVFTGQGAQWSQMGQGVVDIFPQARSVLERLDKTLQSLPNPPSWSLVAELTEARSPDHLRLPEISQPLVTALQLAMLEVFKTWGVHATSVVGHSSGEIAAACAAGLLTPEDAIKIAFFRGQAAKELQETSEPGVGMMAVGLGAEDTTKYIGDHRDTVKVACRNSPSSVTLSGKAEHLNEIKDQLQKDGHFARLLQVNLAYHSKYMSKIGDRYLTLLEENCGASLTGSDDIQMFSSVTGSKMTLDADAPYWKTNMVSPVLFDAACTAMISGKGAANFLIELGPSGALAGPVAQIKKALPGQGGNVQYVAAAKRGPDSVLAMYDVAGRLYIAGHDISIAKVNRPESQHEKAAVTLVDLPNYAWNHSTKYWYESDASKEWRYRPFVHHDLLGSKILNSPWHTPTFRKILDVKDIPWLIDHKMGSEIVFPGAAFCAMAIEAMFQCKQMTKPVEGISSADQYQYRLRNVKFDKALVLEEGQSVKVTLTLTPQAGAKDSWYQFNVASSREEDSSDHCHGFVRIESREAEIGAAADLAPLQNATKAAIWYKALADAGYGFGPAFIKHIETESIAGERKSRSYVNLENPVSKWDPQSVYPMHPASMDGCFQTVTPSAVAGIRSSISGILVPAIIDELIISPANTRPAVGLSCTTSEYVGKGRLEDNKNYMSGCTVYDPATGGQLLKLTGLRYNRLDTDDKSAVQTYTRTSWNPDISFLTPLQCSKLADVENAGLQRILDLVSHKKPTLKVLEANISKDDASSFWLQDERRSNRAAYNKYLLASSDATSLVSAQESYKEAKAATFELLDFATEIEAKEEKFDLLIVKCHTIESGTIAAAAKNAQSLLAPGGHLIMAKAYPHNAHTNGVTNNDTPTDQISAKISEAGFENIASVPDDAVQWAYLARSKEEIETTVEKRLDVVRIRNESDELVGKTKSDLSSLGWDLVEHTYPFDNLQPGSTVIIIDELSKPVLSTVTPNQWDATKEIITGKRSKLLWVTFGSQLSVTSPDNAMVHGFFRTIRAEDPSLSLTTLDVEDPLDPTTISAIDLVLKRVSEPTPKTKVDNEYVVRQGMIHVNRIMVDEAVNALKNNQLNGADLKVQSLHDLDTVARLQAERIGTLEWLHYAETSTEELPVKPGCVEVEIYAAGLNFKDVAVTMGIVPENEHLLGVEGAGVVRRAGKGSPYVPGDRVVVFEKGCFANRVQVTKERCHPLPASMSFEDAATLMGVYLTSMYCLFNLGNLQRGQSVLIHSAAGGVGISSIQLAQYQGAEIYVTVGTEEKRKFLHDNFDIPYEHMFSSRTVEFASEIKKATNGRGVDLILNSLTGDLLDESWRICADGGIMVEIGKKDVLDRSKLSMEPFDRNCSFRALDFSHKTITDVLIAE</sequence>
<dbReference type="GO" id="GO:1901336">
    <property type="term" value="P:lactone biosynthetic process"/>
    <property type="evidence" value="ECO:0007669"/>
    <property type="project" value="UniProtKB-ARBA"/>
</dbReference>
<feature type="domain" description="PKS/mFAS DH" evidence="10">
    <location>
        <begin position="954"/>
        <end position="1262"/>
    </location>
</feature>
<dbReference type="PANTHER" id="PTHR43775">
    <property type="entry name" value="FATTY ACID SYNTHASE"/>
    <property type="match status" value="1"/>
</dbReference>
<keyword evidence="7" id="KW-0012">Acyltransferase</keyword>
<feature type="domain" description="Ketosynthase family 3 (KS3)" evidence="9">
    <location>
        <begin position="30"/>
        <end position="458"/>
    </location>
</feature>
<dbReference type="InterPro" id="IPR049900">
    <property type="entry name" value="PKS_mFAS_DH"/>
</dbReference>
<dbReference type="Pfam" id="PF16197">
    <property type="entry name" value="KAsynt_C_assoc"/>
    <property type="match status" value="1"/>
</dbReference>
<dbReference type="Pfam" id="PF23114">
    <property type="entry name" value="NAD-bd_HRPKS_sdrA"/>
    <property type="match status" value="1"/>
</dbReference>
<dbReference type="GO" id="GO:0004312">
    <property type="term" value="F:fatty acid synthase activity"/>
    <property type="evidence" value="ECO:0007669"/>
    <property type="project" value="TreeGrafter"/>
</dbReference>
<dbReference type="Pfam" id="PF00107">
    <property type="entry name" value="ADH_zinc_N"/>
    <property type="match status" value="1"/>
</dbReference>
<comment type="caution">
    <text evidence="11">The sequence shown here is derived from an EMBL/GenBank/DDBJ whole genome shotgun (WGS) entry which is preliminary data.</text>
</comment>
<evidence type="ECO:0000256" key="6">
    <source>
        <dbReference type="ARBA" id="ARBA00023268"/>
    </source>
</evidence>
<evidence type="ECO:0000256" key="3">
    <source>
        <dbReference type="ARBA" id="ARBA00022553"/>
    </source>
</evidence>
<dbReference type="InterPro" id="IPR016036">
    <property type="entry name" value="Malonyl_transacylase_ACP-bd"/>
</dbReference>
<dbReference type="PROSITE" id="PS52004">
    <property type="entry name" value="KS3_2"/>
    <property type="match status" value="1"/>
</dbReference>
<dbReference type="SUPFAM" id="SSF51735">
    <property type="entry name" value="NAD(P)-binding Rossmann-fold domains"/>
    <property type="match status" value="2"/>
</dbReference>
<gene>
    <name evidence="11" type="primary">mlcB_8</name>
    <name evidence="11" type="ORF">BM221_010662</name>
</gene>
<dbReference type="InterPro" id="IPR016039">
    <property type="entry name" value="Thiolase-like"/>
</dbReference>
<dbReference type="Gene3D" id="3.90.180.10">
    <property type="entry name" value="Medium-chain alcohol dehydrogenases, catalytic domain"/>
    <property type="match status" value="1"/>
</dbReference>
<dbReference type="InterPro" id="IPR014043">
    <property type="entry name" value="Acyl_transferase_dom"/>
</dbReference>
<dbReference type="InterPro" id="IPR049552">
    <property type="entry name" value="PKS_DH_N"/>
</dbReference>
<evidence type="ECO:0000313" key="11">
    <source>
        <dbReference type="EMBL" id="PMB63557.1"/>
    </source>
</evidence>
<dbReference type="Pfam" id="PF21089">
    <property type="entry name" value="PKS_DH_N"/>
    <property type="match status" value="1"/>
</dbReference>